<dbReference type="InterPro" id="IPR014983">
    <property type="entry name" value="GAD-rel"/>
</dbReference>
<dbReference type="Proteomes" id="UP000737171">
    <property type="component" value="Unassembled WGS sequence"/>
</dbReference>
<dbReference type="InterPro" id="IPR015002">
    <property type="entry name" value="T6SS_Tdi1_C"/>
</dbReference>
<gene>
    <name evidence="3" type="ORF">HLB44_20800</name>
</gene>
<feature type="domain" description="GAD-related" evidence="1">
    <location>
        <begin position="5"/>
        <end position="106"/>
    </location>
</feature>
<name>A0ABX2ELP9_9BURK</name>
<accession>A0ABX2ELP9</accession>
<dbReference type="Pfam" id="PF08887">
    <property type="entry name" value="GAD-like"/>
    <property type="match status" value="1"/>
</dbReference>
<organism evidence="3 4">
    <name type="scientific">Pseudaquabacterium terrae</name>
    <dbReference type="NCBI Taxonomy" id="2732868"/>
    <lineage>
        <taxon>Bacteria</taxon>
        <taxon>Pseudomonadati</taxon>
        <taxon>Pseudomonadota</taxon>
        <taxon>Betaproteobacteria</taxon>
        <taxon>Burkholderiales</taxon>
        <taxon>Sphaerotilaceae</taxon>
        <taxon>Pseudaquabacterium</taxon>
    </lineage>
</organism>
<dbReference type="Pfam" id="PF08906">
    <property type="entry name" value="T6SS_Tdi1_C"/>
    <property type="match status" value="1"/>
</dbReference>
<proteinExistence type="predicted"/>
<keyword evidence="4" id="KW-1185">Reference proteome</keyword>
<dbReference type="RefSeq" id="WP_173126329.1">
    <property type="nucleotide sequence ID" value="NZ_JABRWJ010000006.1"/>
</dbReference>
<evidence type="ECO:0000313" key="4">
    <source>
        <dbReference type="Proteomes" id="UP000737171"/>
    </source>
</evidence>
<evidence type="ECO:0000259" key="1">
    <source>
        <dbReference type="Pfam" id="PF08887"/>
    </source>
</evidence>
<evidence type="ECO:0000313" key="3">
    <source>
        <dbReference type="EMBL" id="NRF69444.1"/>
    </source>
</evidence>
<protein>
    <submittedName>
        <fullName evidence="3">DUF1851 domain-containing protein</fullName>
    </submittedName>
</protein>
<feature type="domain" description="T6SS immunity protein Tdi1 C-terminal" evidence="2">
    <location>
        <begin position="131"/>
        <end position="202"/>
    </location>
</feature>
<sequence>MDEDFEYFLSKFGPPMAAQPVTSTTVERYRGRLPDQLLRYWQELGFCGFKGGLLWITNPEDYESALEAWIGDTSIAEEDAFHVIARSGFGELLLWGTQSGFRYQIVSSTGWILQKSGSRADIATGEADRSLRWFFSGTAPESLDIKDKQQRRLFDRAVAKLGSLAADEVFAFEPMLALGGKQELDHLARRNIHVHLDLLAQVTPREILDRAALAKRAFGA</sequence>
<evidence type="ECO:0000259" key="2">
    <source>
        <dbReference type="Pfam" id="PF08906"/>
    </source>
</evidence>
<reference evidence="3 4" key="1">
    <citation type="submission" date="2020-05" db="EMBL/GenBank/DDBJ databases">
        <title>Aquincola sp. isolate from soil.</title>
        <authorList>
            <person name="Han J."/>
            <person name="Kim D.-U."/>
        </authorList>
    </citation>
    <scope>NUCLEOTIDE SEQUENCE [LARGE SCALE GENOMIC DNA]</scope>
    <source>
        <strain evidence="3 4">S2</strain>
    </source>
</reference>
<comment type="caution">
    <text evidence="3">The sequence shown here is derived from an EMBL/GenBank/DDBJ whole genome shotgun (WGS) entry which is preliminary data.</text>
</comment>
<dbReference type="EMBL" id="JABRWJ010000006">
    <property type="protein sequence ID" value="NRF69444.1"/>
    <property type="molecule type" value="Genomic_DNA"/>
</dbReference>